<organism evidence="15 16">
    <name type="scientific">Babesia duncani</name>
    <dbReference type="NCBI Taxonomy" id="323732"/>
    <lineage>
        <taxon>Eukaryota</taxon>
        <taxon>Sar</taxon>
        <taxon>Alveolata</taxon>
        <taxon>Apicomplexa</taxon>
        <taxon>Aconoidasida</taxon>
        <taxon>Piroplasmida</taxon>
        <taxon>Babesiidae</taxon>
        <taxon>Babesia</taxon>
    </lineage>
</organism>
<dbReference type="CDD" id="cd17942">
    <property type="entry name" value="DEADc_DDX18"/>
    <property type="match status" value="1"/>
</dbReference>
<dbReference type="GO" id="GO:0003723">
    <property type="term" value="F:RNA binding"/>
    <property type="evidence" value="ECO:0007669"/>
    <property type="project" value="UniProtKB-UniRule"/>
</dbReference>
<dbReference type="KEGG" id="bdw:94335889"/>
<feature type="short sequence motif" description="Q motif" evidence="8">
    <location>
        <begin position="39"/>
        <end position="67"/>
    </location>
</feature>
<dbReference type="GO" id="GO:0003724">
    <property type="term" value="F:RNA helicase activity"/>
    <property type="evidence" value="ECO:0007669"/>
    <property type="project" value="UniProtKB-EC"/>
</dbReference>
<dbReference type="InterPro" id="IPR014014">
    <property type="entry name" value="RNA_helicase_DEAD_Q_motif"/>
</dbReference>
<dbReference type="InterPro" id="IPR001650">
    <property type="entry name" value="Helicase_C-like"/>
</dbReference>
<dbReference type="SMART" id="SM01178">
    <property type="entry name" value="DUF4217"/>
    <property type="match status" value="1"/>
</dbReference>
<dbReference type="Pfam" id="PF00270">
    <property type="entry name" value="DEAD"/>
    <property type="match status" value="1"/>
</dbReference>
<feature type="domain" description="DEAD-box RNA helicase Q" evidence="14">
    <location>
        <begin position="39"/>
        <end position="67"/>
    </location>
</feature>
<dbReference type="Pfam" id="PF00271">
    <property type="entry name" value="Helicase_C"/>
    <property type="match status" value="1"/>
</dbReference>
<keyword evidence="5 10" id="KW-0694">RNA-binding</keyword>
<dbReference type="SMART" id="SM00487">
    <property type="entry name" value="DEXDc"/>
    <property type="match status" value="1"/>
</dbReference>
<dbReference type="CDD" id="cd18787">
    <property type="entry name" value="SF2_C_DEAD"/>
    <property type="match status" value="1"/>
</dbReference>
<keyword evidence="2 9" id="KW-0378">Hydrolase</keyword>
<comment type="function">
    <text evidence="10">RNA helicase.</text>
</comment>
<dbReference type="GO" id="GO:0005524">
    <property type="term" value="F:ATP binding"/>
    <property type="evidence" value="ECO:0007669"/>
    <property type="project" value="UniProtKB-UniRule"/>
</dbReference>
<dbReference type="PROSITE" id="PS51195">
    <property type="entry name" value="Q_MOTIF"/>
    <property type="match status" value="1"/>
</dbReference>
<dbReference type="Proteomes" id="UP001214638">
    <property type="component" value="Unassembled WGS sequence"/>
</dbReference>
<dbReference type="SUPFAM" id="SSF52540">
    <property type="entry name" value="P-loop containing nucleoside triphosphate hydrolases"/>
    <property type="match status" value="1"/>
</dbReference>
<name>A0AAD9PL31_9APIC</name>
<gene>
    <name evidence="15" type="ORF">BdWA1_001591</name>
</gene>
<comment type="caution">
    <text evidence="15">The sequence shown here is derived from an EMBL/GenBank/DDBJ whole genome shotgun (WGS) entry which is preliminary data.</text>
</comment>
<comment type="domain">
    <text evidence="10">The Q motif is unique to and characteristic of the DEAD box family of RNA helicases and controls ATP binding and hydrolysis.</text>
</comment>
<dbReference type="PROSITE" id="PS51192">
    <property type="entry name" value="HELICASE_ATP_BIND_1"/>
    <property type="match status" value="1"/>
</dbReference>
<evidence type="ECO:0000256" key="3">
    <source>
        <dbReference type="ARBA" id="ARBA00022806"/>
    </source>
</evidence>
<evidence type="ECO:0000256" key="2">
    <source>
        <dbReference type="ARBA" id="ARBA00022801"/>
    </source>
</evidence>
<protein>
    <recommendedName>
        <fullName evidence="10">ATP-dependent RNA helicase</fullName>
        <ecNumber evidence="10">3.6.4.13</ecNumber>
    </recommendedName>
</protein>
<dbReference type="AlphaFoldDB" id="A0AAD9PL31"/>
<evidence type="ECO:0000256" key="7">
    <source>
        <dbReference type="ARBA" id="ARBA00047984"/>
    </source>
</evidence>
<keyword evidence="3 9" id="KW-0347">Helicase</keyword>
<evidence type="ECO:0000259" key="13">
    <source>
        <dbReference type="PROSITE" id="PS51194"/>
    </source>
</evidence>
<evidence type="ECO:0000256" key="9">
    <source>
        <dbReference type="RuleBase" id="RU000492"/>
    </source>
</evidence>
<dbReference type="InterPro" id="IPR000629">
    <property type="entry name" value="RNA-helicase_DEAD-box_CS"/>
</dbReference>
<feature type="domain" description="Helicase ATP-binding" evidence="12">
    <location>
        <begin position="70"/>
        <end position="245"/>
    </location>
</feature>
<dbReference type="GeneID" id="94335889"/>
<dbReference type="EC" id="3.6.4.13" evidence="10"/>
<evidence type="ECO:0000313" key="16">
    <source>
        <dbReference type="Proteomes" id="UP001214638"/>
    </source>
</evidence>
<dbReference type="InterPro" id="IPR011545">
    <property type="entry name" value="DEAD/DEAH_box_helicase_dom"/>
</dbReference>
<dbReference type="SMART" id="SM00490">
    <property type="entry name" value="HELICc"/>
    <property type="match status" value="1"/>
</dbReference>
<evidence type="ECO:0000259" key="14">
    <source>
        <dbReference type="PROSITE" id="PS51195"/>
    </source>
</evidence>
<dbReference type="Gene3D" id="3.40.50.300">
    <property type="entry name" value="P-loop containing nucleotide triphosphate hydrolases"/>
    <property type="match status" value="2"/>
</dbReference>
<evidence type="ECO:0000313" key="15">
    <source>
        <dbReference type="EMBL" id="KAK2196348.1"/>
    </source>
</evidence>
<dbReference type="PROSITE" id="PS51194">
    <property type="entry name" value="HELICASE_CTER"/>
    <property type="match status" value="1"/>
</dbReference>
<feature type="compositionally biased region" description="Basic and acidic residues" evidence="11">
    <location>
        <begin position="512"/>
        <end position="521"/>
    </location>
</feature>
<keyword evidence="1 9" id="KW-0547">Nucleotide-binding</keyword>
<dbReference type="PROSITE" id="PS00039">
    <property type="entry name" value="DEAD_ATP_HELICASE"/>
    <property type="match status" value="1"/>
</dbReference>
<feature type="region of interest" description="Disordered" evidence="11">
    <location>
        <begin position="1"/>
        <end position="26"/>
    </location>
</feature>
<evidence type="ECO:0000256" key="8">
    <source>
        <dbReference type="PROSITE-ProRule" id="PRU00552"/>
    </source>
</evidence>
<evidence type="ECO:0000256" key="4">
    <source>
        <dbReference type="ARBA" id="ARBA00022840"/>
    </source>
</evidence>
<keyword evidence="4 9" id="KW-0067">ATP-binding</keyword>
<evidence type="ECO:0000256" key="1">
    <source>
        <dbReference type="ARBA" id="ARBA00022741"/>
    </source>
</evidence>
<dbReference type="InterPro" id="IPR014001">
    <property type="entry name" value="Helicase_ATP-bd"/>
</dbReference>
<dbReference type="PANTHER" id="PTHR24031">
    <property type="entry name" value="RNA HELICASE"/>
    <property type="match status" value="1"/>
</dbReference>
<evidence type="ECO:0000256" key="6">
    <source>
        <dbReference type="ARBA" id="ARBA00024357"/>
    </source>
</evidence>
<feature type="region of interest" description="Disordered" evidence="11">
    <location>
        <begin position="488"/>
        <end position="521"/>
    </location>
</feature>
<dbReference type="InterPro" id="IPR025313">
    <property type="entry name" value="SPB4-like_CTE"/>
</dbReference>
<comment type="catalytic activity">
    <reaction evidence="7 10">
        <text>ATP + H2O = ADP + phosphate + H(+)</text>
        <dbReference type="Rhea" id="RHEA:13065"/>
        <dbReference type="ChEBI" id="CHEBI:15377"/>
        <dbReference type="ChEBI" id="CHEBI:15378"/>
        <dbReference type="ChEBI" id="CHEBI:30616"/>
        <dbReference type="ChEBI" id="CHEBI:43474"/>
        <dbReference type="ChEBI" id="CHEBI:456216"/>
        <dbReference type="EC" id="3.6.4.13"/>
    </reaction>
</comment>
<evidence type="ECO:0000256" key="11">
    <source>
        <dbReference type="SAM" id="MobiDB-lite"/>
    </source>
</evidence>
<dbReference type="EMBL" id="JALLKP010000002">
    <property type="protein sequence ID" value="KAK2196348.1"/>
    <property type="molecule type" value="Genomic_DNA"/>
</dbReference>
<dbReference type="GO" id="GO:0016787">
    <property type="term" value="F:hydrolase activity"/>
    <property type="evidence" value="ECO:0007669"/>
    <property type="project" value="UniProtKB-KW"/>
</dbReference>
<keyword evidence="16" id="KW-1185">Reference proteome</keyword>
<evidence type="ECO:0000256" key="5">
    <source>
        <dbReference type="ARBA" id="ARBA00022884"/>
    </source>
</evidence>
<proteinExistence type="inferred from homology"/>
<accession>A0AAD9PL31</accession>
<evidence type="ECO:0000259" key="12">
    <source>
        <dbReference type="PROSITE" id="PS51192"/>
    </source>
</evidence>
<dbReference type="RefSeq" id="XP_067803190.1">
    <property type="nucleotide sequence ID" value="XM_067946626.1"/>
</dbReference>
<sequence length="537" mass="60767">MNKSEPEAQCATKDSNESDPKSAEYAQGTEVNPGYFTNIYFKDFELCEPILKGLAEMKFERTTEIQAKCIPPMLLGKDVLGKAKTGSGKTLAFLLPLAEILYQVKFIPRNGTGGLIISPTRELCLQIFEVAQDVLKHVPQTIGIVMGGANRKFEAEKLTRGVNILIATPGRLLDHMNSTQGFVYKNLLVFVIDEADRILEIGFEEEMNQIIKKLPEKRQTALFSATYSNNVQDLVRLSMQSPVFLQASSDDIATVSTLEQGYVVCEAENRFMLLFTFLKKNLDKKIMVFFSSCNSVKFHDDLLNYIDIPTTSIHGKKKQTARVATFRSFCLAKKGHLLCTDVAARGLDIPKVDWIVQYDPPDDPRDYIHRVGRTARGADGHGRAILFLMPEELGFLHYLKQLKVTLNKYEFDMSKIAQVQVQLEKLIERNRHLNVASREAYKSYLHAYISHSQKNIFNVHALDLGRVARAFGFSTPPKVDLNIKPSNRTQKRLAKAQHADWRHDKGTKRLRSPGDDPRQFDRRYEQFGVGGVCVGRN</sequence>
<dbReference type="InterPro" id="IPR027417">
    <property type="entry name" value="P-loop_NTPase"/>
</dbReference>
<comment type="similarity">
    <text evidence="6">Belongs to the DEAD box helicase family. DDX18/HAS1 subfamily.</text>
</comment>
<feature type="domain" description="Helicase C-terminal" evidence="13">
    <location>
        <begin position="257"/>
        <end position="427"/>
    </location>
</feature>
<reference evidence="15" key="1">
    <citation type="journal article" date="2023" name="Nat. Microbiol.">
        <title>Babesia duncani multi-omics identifies virulence factors and drug targets.</title>
        <authorList>
            <person name="Singh P."/>
            <person name="Lonardi S."/>
            <person name="Liang Q."/>
            <person name="Vydyam P."/>
            <person name="Khabirova E."/>
            <person name="Fang T."/>
            <person name="Gihaz S."/>
            <person name="Thekkiniath J."/>
            <person name="Munshi M."/>
            <person name="Abel S."/>
            <person name="Ciampossin L."/>
            <person name="Batugedara G."/>
            <person name="Gupta M."/>
            <person name="Lu X.M."/>
            <person name="Lenz T."/>
            <person name="Chakravarty S."/>
            <person name="Cornillot E."/>
            <person name="Hu Y."/>
            <person name="Ma W."/>
            <person name="Gonzalez L.M."/>
            <person name="Sanchez S."/>
            <person name="Estrada K."/>
            <person name="Sanchez-Flores A."/>
            <person name="Montero E."/>
            <person name="Harb O.S."/>
            <person name="Le Roch K.G."/>
            <person name="Mamoun C.B."/>
        </authorList>
    </citation>
    <scope>NUCLEOTIDE SEQUENCE</scope>
    <source>
        <strain evidence="15">WA1</strain>
    </source>
</reference>
<dbReference type="Pfam" id="PF13959">
    <property type="entry name" value="CTE_SPB4"/>
    <property type="match status" value="1"/>
</dbReference>
<dbReference type="InterPro" id="IPR044773">
    <property type="entry name" value="DDX18/Has1_DEADc"/>
</dbReference>
<evidence type="ECO:0000256" key="10">
    <source>
        <dbReference type="RuleBase" id="RU365068"/>
    </source>
</evidence>
<dbReference type="FunFam" id="3.40.50.300:FF:000379">
    <property type="entry name" value="RNA helicase"/>
    <property type="match status" value="1"/>
</dbReference>